<proteinExistence type="predicted"/>
<name>A0A8S5MCQ2_9CAUD</name>
<dbReference type="EMBL" id="BK014875">
    <property type="protein sequence ID" value="DAD79944.1"/>
    <property type="molecule type" value="Genomic_DNA"/>
</dbReference>
<accession>A0A8S5MCQ2</accession>
<evidence type="ECO:0000313" key="1">
    <source>
        <dbReference type="EMBL" id="DAD79944.1"/>
    </source>
</evidence>
<sequence length="192" mass="21273">MRELQRLLAEVEQKLERTQLEWFRGVPGPIQPLIKGWSNTQVWALAGPQLNTLYTGPEATKPALLQDSFLHPIIYRAAYDVGGATAAPEKVWVESAPRDAILEKAKEMAANPASNVLDFVSQHTRTHEQALLASPTALIQMPLERAAIQAHRKGFEVLSKAMTECAELLQVEARKYCEAVDLRCSSLTGGWV</sequence>
<reference evidence="1" key="1">
    <citation type="journal article" date="2021" name="Proc. Natl. Acad. Sci. U.S.A.">
        <title>A Catalog of Tens of Thousands of Viruses from Human Metagenomes Reveals Hidden Associations with Chronic Diseases.</title>
        <authorList>
            <person name="Tisza M.J."/>
            <person name="Buck C.B."/>
        </authorList>
    </citation>
    <scope>NUCLEOTIDE SEQUENCE</scope>
    <source>
        <strain evidence="1">CtDyb2</strain>
    </source>
</reference>
<protein>
    <submittedName>
        <fullName evidence="1">Uncharacterized protein</fullName>
    </submittedName>
</protein>
<organism evidence="1">
    <name type="scientific">Siphoviridae sp. ctDyb2</name>
    <dbReference type="NCBI Taxonomy" id="2826201"/>
    <lineage>
        <taxon>Viruses</taxon>
        <taxon>Duplodnaviria</taxon>
        <taxon>Heunggongvirae</taxon>
        <taxon>Uroviricota</taxon>
        <taxon>Caudoviricetes</taxon>
    </lineage>
</organism>